<keyword evidence="4" id="KW-1185">Reference proteome</keyword>
<evidence type="ECO:0000313" key="4">
    <source>
        <dbReference type="Proteomes" id="UP000676386"/>
    </source>
</evidence>
<evidence type="ECO:0000313" key="3">
    <source>
        <dbReference type="EMBL" id="MBS0032387.1"/>
    </source>
</evidence>
<feature type="region of interest" description="Disordered" evidence="1">
    <location>
        <begin position="1"/>
        <end position="23"/>
    </location>
</feature>
<gene>
    <name evidence="3" type="ORF">KE626_33960</name>
</gene>
<organism evidence="3 4">
    <name type="scientific">Chitinophaga hostae</name>
    <dbReference type="NCBI Taxonomy" id="2831022"/>
    <lineage>
        <taxon>Bacteria</taxon>
        <taxon>Pseudomonadati</taxon>
        <taxon>Bacteroidota</taxon>
        <taxon>Chitinophagia</taxon>
        <taxon>Chitinophagales</taxon>
        <taxon>Chitinophagaceae</taxon>
        <taxon>Chitinophaga</taxon>
    </lineage>
</organism>
<dbReference type="Proteomes" id="UP000676386">
    <property type="component" value="Unassembled WGS sequence"/>
</dbReference>
<feature type="transmembrane region" description="Helical" evidence="2">
    <location>
        <begin position="25"/>
        <end position="44"/>
    </location>
</feature>
<reference evidence="3 4" key="1">
    <citation type="submission" date="2021-04" db="EMBL/GenBank/DDBJ databases">
        <title>Chitinophaga sp. nov., isolated from the rhizosphere soil.</title>
        <authorList>
            <person name="He S."/>
        </authorList>
    </citation>
    <scope>NUCLEOTIDE SEQUENCE [LARGE SCALE GENOMIC DNA]</scope>
    <source>
        <strain evidence="3 4">2R12</strain>
    </source>
</reference>
<proteinExistence type="predicted"/>
<keyword evidence="2" id="KW-1133">Transmembrane helix</keyword>
<keyword evidence="2" id="KW-0812">Transmembrane</keyword>
<evidence type="ECO:0000256" key="1">
    <source>
        <dbReference type="SAM" id="MobiDB-lite"/>
    </source>
</evidence>
<accession>A0ABS5JCN4</accession>
<dbReference type="EMBL" id="JAGTXB010000035">
    <property type="protein sequence ID" value="MBS0032387.1"/>
    <property type="molecule type" value="Genomic_DNA"/>
</dbReference>
<protein>
    <submittedName>
        <fullName evidence="3">Uncharacterized protein</fullName>
    </submittedName>
</protein>
<sequence length="102" mass="11307">MNNLNDPNIREEVNKQDDDDDAPSWGGVIVGLLLGIAGIVLIFYRYQQFHSPGNDSISITKIEMLIYKVTGESIWALIAAYALVAVAGFYLAISNFSKLRSR</sequence>
<dbReference type="RefSeq" id="WP_211977542.1">
    <property type="nucleotide sequence ID" value="NZ_CBFHAM010000094.1"/>
</dbReference>
<evidence type="ECO:0000256" key="2">
    <source>
        <dbReference type="SAM" id="Phobius"/>
    </source>
</evidence>
<comment type="caution">
    <text evidence="3">The sequence shown here is derived from an EMBL/GenBank/DDBJ whole genome shotgun (WGS) entry which is preliminary data.</text>
</comment>
<feature type="transmembrane region" description="Helical" evidence="2">
    <location>
        <begin position="74"/>
        <end position="93"/>
    </location>
</feature>
<name>A0ABS5JCN4_9BACT</name>
<keyword evidence="2" id="KW-0472">Membrane</keyword>